<evidence type="ECO:0000313" key="2">
    <source>
        <dbReference type="EMBL" id="KAK7017775.1"/>
    </source>
</evidence>
<protein>
    <recommendedName>
        <fullName evidence="4">C3H1-type domain-containing protein</fullName>
    </recommendedName>
</protein>
<reference evidence="2 3" key="1">
    <citation type="journal article" date="2024" name="J Genomics">
        <title>Draft genome sequencing and assembly of Favolaschia claudopus CIRM-BRFM 2984 isolated from oak limbs.</title>
        <authorList>
            <person name="Navarro D."/>
            <person name="Drula E."/>
            <person name="Chaduli D."/>
            <person name="Cazenave R."/>
            <person name="Ahrendt S."/>
            <person name="Wang J."/>
            <person name="Lipzen A."/>
            <person name="Daum C."/>
            <person name="Barry K."/>
            <person name="Grigoriev I.V."/>
            <person name="Favel A."/>
            <person name="Rosso M.N."/>
            <person name="Martin F."/>
        </authorList>
    </citation>
    <scope>NUCLEOTIDE SEQUENCE [LARGE SCALE GENOMIC DNA]</scope>
    <source>
        <strain evidence="2 3">CIRM-BRFM 2984</strain>
    </source>
</reference>
<feature type="region of interest" description="Disordered" evidence="1">
    <location>
        <begin position="95"/>
        <end position="187"/>
    </location>
</feature>
<evidence type="ECO:0000256" key="1">
    <source>
        <dbReference type="SAM" id="MobiDB-lite"/>
    </source>
</evidence>
<organism evidence="2 3">
    <name type="scientific">Favolaschia claudopus</name>
    <dbReference type="NCBI Taxonomy" id="2862362"/>
    <lineage>
        <taxon>Eukaryota</taxon>
        <taxon>Fungi</taxon>
        <taxon>Dikarya</taxon>
        <taxon>Basidiomycota</taxon>
        <taxon>Agaricomycotina</taxon>
        <taxon>Agaricomycetes</taxon>
        <taxon>Agaricomycetidae</taxon>
        <taxon>Agaricales</taxon>
        <taxon>Marasmiineae</taxon>
        <taxon>Mycenaceae</taxon>
        <taxon>Favolaschia</taxon>
    </lineage>
</organism>
<keyword evidence="3" id="KW-1185">Reference proteome</keyword>
<evidence type="ECO:0008006" key="4">
    <source>
        <dbReference type="Google" id="ProtNLM"/>
    </source>
</evidence>
<feature type="compositionally biased region" description="Basic residues" evidence="1">
    <location>
        <begin position="164"/>
        <end position="177"/>
    </location>
</feature>
<feature type="compositionally biased region" description="Low complexity" evidence="1">
    <location>
        <begin position="98"/>
        <end position="157"/>
    </location>
</feature>
<dbReference type="AlphaFoldDB" id="A0AAW0AX60"/>
<name>A0AAW0AX60_9AGAR</name>
<sequence length="252" mass="27439">MMGPSRSNLRLGSPISLPKLRSDPYKYDYQRRRTKSVDAEASLLLMRNSTLFLAELREEVCKSSALEQWSPAQVWSPPDAERLQRLISELESIQISEHAPSPASAPSSIHAAQSSASISTASQPPASSRSSIHAAQSSTSISTASQPPASSKSASPSIRATQSRTRKTKPRNSPPRKSHSEARCPHGLKRFTSCPHAVERTRCPHGFRLISAVCPHGYAKAACALHLPAQRASAHLASYEDSIFEKTAQLFM</sequence>
<evidence type="ECO:0000313" key="3">
    <source>
        <dbReference type="Proteomes" id="UP001362999"/>
    </source>
</evidence>
<proteinExistence type="predicted"/>
<dbReference type="Proteomes" id="UP001362999">
    <property type="component" value="Unassembled WGS sequence"/>
</dbReference>
<comment type="caution">
    <text evidence="2">The sequence shown here is derived from an EMBL/GenBank/DDBJ whole genome shotgun (WGS) entry which is preliminary data.</text>
</comment>
<dbReference type="EMBL" id="JAWWNJ010000047">
    <property type="protein sequence ID" value="KAK7017775.1"/>
    <property type="molecule type" value="Genomic_DNA"/>
</dbReference>
<gene>
    <name evidence="2" type="ORF">R3P38DRAFT_3360561</name>
</gene>
<accession>A0AAW0AX60</accession>